<dbReference type="PANTHER" id="PTHR36710:SF18">
    <property type="entry name" value="PECTINESTERASE INHIBITOR 5-RELATED"/>
    <property type="match status" value="1"/>
</dbReference>
<dbReference type="InterPro" id="IPR035513">
    <property type="entry name" value="Invertase/methylesterase_inhib"/>
</dbReference>
<evidence type="ECO:0000256" key="3">
    <source>
        <dbReference type="ARBA" id="ARBA00038471"/>
    </source>
</evidence>
<dbReference type="SMART" id="SM00856">
    <property type="entry name" value="PMEI"/>
    <property type="match status" value="1"/>
</dbReference>
<reference evidence="5" key="1">
    <citation type="submission" date="2020-06" db="EMBL/GenBank/DDBJ databases">
        <authorList>
            <person name="Li T."/>
            <person name="Hu X."/>
            <person name="Zhang T."/>
            <person name="Song X."/>
            <person name="Zhang H."/>
            <person name="Dai N."/>
            <person name="Sheng W."/>
            <person name="Hou X."/>
            <person name="Wei L."/>
        </authorList>
    </citation>
    <scope>NUCLEOTIDE SEQUENCE</scope>
    <source>
        <strain evidence="5">KEN8</strain>
        <tissue evidence="5">Leaf</tissue>
    </source>
</reference>
<keyword evidence="1" id="KW-0732">Signal</keyword>
<dbReference type="CDD" id="cd15797">
    <property type="entry name" value="PMEI"/>
    <property type="match status" value="1"/>
</dbReference>
<dbReference type="Gene3D" id="1.20.140.40">
    <property type="entry name" value="Invertase/pectin methylesterase inhibitor family protein"/>
    <property type="match status" value="2"/>
</dbReference>
<comment type="similarity">
    <text evidence="3">Belongs to the PMEI family.</text>
</comment>
<dbReference type="GO" id="GO:0046910">
    <property type="term" value="F:pectinesterase inhibitor activity"/>
    <property type="evidence" value="ECO:0007669"/>
    <property type="project" value="InterPro"/>
</dbReference>
<organism evidence="5">
    <name type="scientific">Sesamum calycinum</name>
    <dbReference type="NCBI Taxonomy" id="2727403"/>
    <lineage>
        <taxon>Eukaryota</taxon>
        <taxon>Viridiplantae</taxon>
        <taxon>Streptophyta</taxon>
        <taxon>Embryophyta</taxon>
        <taxon>Tracheophyta</taxon>
        <taxon>Spermatophyta</taxon>
        <taxon>Magnoliopsida</taxon>
        <taxon>eudicotyledons</taxon>
        <taxon>Gunneridae</taxon>
        <taxon>Pentapetalae</taxon>
        <taxon>asterids</taxon>
        <taxon>lamiids</taxon>
        <taxon>Lamiales</taxon>
        <taxon>Pedaliaceae</taxon>
        <taxon>Sesamum</taxon>
    </lineage>
</organism>
<protein>
    <submittedName>
        <fullName evidence="5">Pectinesterase inhibitor</fullName>
    </submittedName>
</protein>
<proteinExistence type="inferred from homology"/>
<sequence>MGLPFALIMPFFFFFFILSNTKLFLRVSAKTSNDLISDVCKRTRTPTLCLHILKSNGRARKASSPLQLGEVSTDLSKSSAKATRNMILFSSLRTRDKGLKEQYKSCAANYDSALYYINIANHYLKGGDYASVGRYAAAALNEPISCRHNFASAEPADHEFNKLLSPLQQWETSWNNYIRYGTTSTTLHLNNIITYPKFIATASNDLINDICQKTKSPLCSKILKSDRRAHQATSIRVLGEVTLDMAMACTDSTAMLLRSLERTRNHQLREKFENCWVYYAFIYNYLEEAKDSFSSSDFGGVSKNVGAVLKELYSC</sequence>
<name>A0AAW2R8R3_9LAMI</name>
<dbReference type="SUPFAM" id="SSF101148">
    <property type="entry name" value="Plant invertase/pectin methylesterase inhibitor"/>
    <property type="match status" value="2"/>
</dbReference>
<evidence type="ECO:0000313" key="5">
    <source>
        <dbReference type="EMBL" id="KAL0376321.1"/>
    </source>
</evidence>
<evidence type="ECO:0000259" key="4">
    <source>
        <dbReference type="SMART" id="SM00856"/>
    </source>
</evidence>
<accession>A0AAW2R8R3</accession>
<feature type="domain" description="Pectinesterase inhibitor" evidence="4">
    <location>
        <begin position="31"/>
        <end position="195"/>
    </location>
</feature>
<comment type="caution">
    <text evidence="5">The sequence shown here is derived from an EMBL/GenBank/DDBJ whole genome shotgun (WGS) entry which is preliminary data.</text>
</comment>
<dbReference type="NCBIfam" id="TIGR01614">
    <property type="entry name" value="PME_inhib"/>
    <property type="match status" value="2"/>
</dbReference>
<evidence type="ECO:0000256" key="2">
    <source>
        <dbReference type="ARBA" id="ARBA00023157"/>
    </source>
</evidence>
<dbReference type="EMBL" id="JACGWM010000004">
    <property type="protein sequence ID" value="KAL0376321.1"/>
    <property type="molecule type" value="Genomic_DNA"/>
</dbReference>
<dbReference type="InterPro" id="IPR034086">
    <property type="entry name" value="PMEI_plant"/>
</dbReference>
<reference evidence="5" key="2">
    <citation type="journal article" date="2024" name="Plant">
        <title>Genomic evolution and insights into agronomic trait innovations of Sesamum species.</title>
        <authorList>
            <person name="Miao H."/>
            <person name="Wang L."/>
            <person name="Qu L."/>
            <person name="Liu H."/>
            <person name="Sun Y."/>
            <person name="Le M."/>
            <person name="Wang Q."/>
            <person name="Wei S."/>
            <person name="Zheng Y."/>
            <person name="Lin W."/>
            <person name="Duan Y."/>
            <person name="Cao H."/>
            <person name="Xiong S."/>
            <person name="Wang X."/>
            <person name="Wei L."/>
            <person name="Li C."/>
            <person name="Ma Q."/>
            <person name="Ju M."/>
            <person name="Zhao R."/>
            <person name="Li G."/>
            <person name="Mu C."/>
            <person name="Tian Q."/>
            <person name="Mei H."/>
            <person name="Zhang T."/>
            <person name="Gao T."/>
            <person name="Zhang H."/>
        </authorList>
    </citation>
    <scope>NUCLEOTIDE SEQUENCE</scope>
    <source>
        <strain evidence="5">KEN8</strain>
    </source>
</reference>
<dbReference type="PANTHER" id="PTHR36710">
    <property type="entry name" value="PECTINESTERASE INHIBITOR-LIKE"/>
    <property type="match status" value="1"/>
</dbReference>
<gene>
    <name evidence="5" type="ORF">Scaly_0749700</name>
</gene>
<dbReference type="InterPro" id="IPR052421">
    <property type="entry name" value="PCW_Enzyme_Inhibitor"/>
</dbReference>
<keyword evidence="2" id="KW-1015">Disulfide bond</keyword>
<dbReference type="Pfam" id="PF04043">
    <property type="entry name" value="PMEI"/>
    <property type="match status" value="2"/>
</dbReference>
<dbReference type="AlphaFoldDB" id="A0AAW2R8R3"/>
<dbReference type="InterPro" id="IPR006501">
    <property type="entry name" value="Pectinesterase_inhib_dom"/>
</dbReference>
<evidence type="ECO:0000256" key="1">
    <source>
        <dbReference type="ARBA" id="ARBA00022729"/>
    </source>
</evidence>